<proteinExistence type="predicted"/>
<evidence type="ECO:0000256" key="1">
    <source>
        <dbReference type="SAM" id="Coils"/>
    </source>
</evidence>
<comment type="caution">
    <text evidence="2">The sequence shown here is derived from an EMBL/GenBank/DDBJ whole genome shotgun (WGS) entry which is preliminary data.</text>
</comment>
<dbReference type="Proteomes" id="UP000233551">
    <property type="component" value="Unassembled WGS sequence"/>
</dbReference>
<keyword evidence="1" id="KW-0175">Coiled coil</keyword>
<dbReference type="Proteomes" id="UP000197138">
    <property type="component" value="Unassembled WGS sequence"/>
</dbReference>
<reference evidence="3 5" key="3">
    <citation type="submission" date="2017-11" db="EMBL/GenBank/DDBJ databases">
        <title>De-novo sequencing of pomegranate (Punica granatum L.) genome.</title>
        <authorList>
            <person name="Akparov Z."/>
            <person name="Amiraslanov A."/>
            <person name="Hajiyeva S."/>
            <person name="Abbasov M."/>
            <person name="Kaur K."/>
            <person name="Hamwieh A."/>
            <person name="Solovyev V."/>
            <person name="Salamov A."/>
            <person name="Braich B."/>
            <person name="Kosarev P."/>
            <person name="Mahmoud A."/>
            <person name="Hajiyev E."/>
            <person name="Babayeva S."/>
            <person name="Izzatullayeva V."/>
            <person name="Mammadov A."/>
            <person name="Mammadov A."/>
            <person name="Sharifova S."/>
            <person name="Ojaghi J."/>
            <person name="Eynullazada K."/>
            <person name="Bayramov B."/>
            <person name="Abdulazimova A."/>
            <person name="Shahmuradov I."/>
        </authorList>
    </citation>
    <scope>NUCLEOTIDE SEQUENCE [LARGE SCALE GENOMIC DNA]</scope>
    <source>
        <strain evidence="3">AG2017</strain>
        <strain evidence="5">cv. AG2017</strain>
        <tissue evidence="3">Leaf</tissue>
    </source>
</reference>
<reference evidence="4" key="1">
    <citation type="journal article" date="2017" name="Plant J.">
        <title>The pomegranate (Punica granatum L.) genome and the genomics of punicalagin biosynthesis.</title>
        <authorList>
            <person name="Qin G."/>
            <person name="Xu C."/>
            <person name="Ming R."/>
            <person name="Tang H."/>
            <person name="Guyot R."/>
            <person name="Kramer E.M."/>
            <person name="Hu Y."/>
            <person name="Yi X."/>
            <person name="Qi Y."/>
            <person name="Xu X."/>
            <person name="Gao Z."/>
            <person name="Pan H."/>
            <person name="Jian J."/>
            <person name="Tian Y."/>
            <person name="Yue Z."/>
            <person name="Xu Y."/>
        </authorList>
    </citation>
    <scope>NUCLEOTIDE SEQUENCE [LARGE SCALE GENOMIC DNA]</scope>
    <source>
        <strain evidence="4">cv. Dabenzi</strain>
    </source>
</reference>
<evidence type="ECO:0000313" key="5">
    <source>
        <dbReference type="Proteomes" id="UP000233551"/>
    </source>
</evidence>
<dbReference type="EMBL" id="MTKT01003261">
    <property type="protein sequence ID" value="OWM75306.1"/>
    <property type="molecule type" value="Genomic_DNA"/>
</dbReference>
<reference evidence="2" key="2">
    <citation type="submission" date="2017-06" db="EMBL/GenBank/DDBJ databases">
        <title>The pomegranate genome and the genomics of punicalagin biosynthesis.</title>
        <authorList>
            <person name="Xu C."/>
        </authorList>
    </citation>
    <scope>NUCLEOTIDE SEQUENCE [LARGE SCALE GENOMIC DNA]</scope>
    <source>
        <tissue evidence="2">Fresh leaf</tissue>
    </source>
</reference>
<name>A0A218WRP8_PUNGR</name>
<evidence type="ECO:0000313" key="2">
    <source>
        <dbReference type="EMBL" id="OWM75306.1"/>
    </source>
</evidence>
<dbReference type="EMBL" id="PGOL01000306">
    <property type="protein sequence ID" value="PKI72876.1"/>
    <property type="molecule type" value="Genomic_DNA"/>
</dbReference>
<organism evidence="2 4">
    <name type="scientific">Punica granatum</name>
    <name type="common">Pomegranate</name>
    <dbReference type="NCBI Taxonomy" id="22663"/>
    <lineage>
        <taxon>Eukaryota</taxon>
        <taxon>Viridiplantae</taxon>
        <taxon>Streptophyta</taxon>
        <taxon>Embryophyta</taxon>
        <taxon>Tracheophyta</taxon>
        <taxon>Spermatophyta</taxon>
        <taxon>Magnoliopsida</taxon>
        <taxon>eudicotyledons</taxon>
        <taxon>Gunneridae</taxon>
        <taxon>Pentapetalae</taxon>
        <taxon>rosids</taxon>
        <taxon>malvids</taxon>
        <taxon>Myrtales</taxon>
        <taxon>Lythraceae</taxon>
        <taxon>Punica</taxon>
    </lineage>
</organism>
<accession>A0A218WRP8</accession>
<evidence type="ECO:0000313" key="4">
    <source>
        <dbReference type="Proteomes" id="UP000197138"/>
    </source>
</evidence>
<dbReference type="AlphaFoldDB" id="A0A218WRP8"/>
<protein>
    <submittedName>
        <fullName evidence="2">Uncharacterized protein</fullName>
    </submittedName>
</protein>
<sequence>MAAHRDDQLARKRVGYEIQKPDYTSLEDTHLEIALKFLAKGMNQSFKEGKWSFFEEAKQLVARAHQENVFRNAERYLQQISNMLKGIIKEVKELHPEEFHKKIWNKEEDLRNLQQQLHAKERDNENMKKRIKDMKDQMKSMVIPDRLHICHE</sequence>
<keyword evidence="5" id="KW-1185">Reference proteome</keyword>
<gene>
    <name evidence="2" type="ORF">CDL15_Pgr012266</name>
    <name evidence="3" type="ORF">CRG98_006744</name>
</gene>
<feature type="coiled-coil region" evidence="1">
    <location>
        <begin position="103"/>
        <end position="137"/>
    </location>
</feature>
<evidence type="ECO:0000313" key="3">
    <source>
        <dbReference type="EMBL" id="PKI72876.1"/>
    </source>
</evidence>